<sequence>MVSHKTLIIYFFIWRNSGIVIMRRMEKTYIRKREKKYAIYSLFDKKRLTKYYDNIEELEENVYIAKDEKTGKFAFLSSRFSTKTEYKEIFKILDTEINEYLYIGIVAEEERTDILTKIDKINIKELSEKEYNKIINLLPKN</sequence>
<dbReference type="RefSeq" id="WP_118127363.1">
    <property type="nucleotide sequence ID" value="NZ_QRHI01000011.1"/>
</dbReference>
<protein>
    <submittedName>
        <fullName evidence="1">Uncharacterized protein</fullName>
    </submittedName>
</protein>
<name>A0A414PPP1_FUSMR</name>
<dbReference type="EMBL" id="QRHL01000025">
    <property type="protein sequence ID" value="RHF70499.1"/>
    <property type="molecule type" value="Genomic_DNA"/>
</dbReference>
<organism evidence="1 2">
    <name type="scientific">Fusobacterium mortiferum</name>
    <dbReference type="NCBI Taxonomy" id="850"/>
    <lineage>
        <taxon>Bacteria</taxon>
        <taxon>Fusobacteriati</taxon>
        <taxon>Fusobacteriota</taxon>
        <taxon>Fusobacteriia</taxon>
        <taxon>Fusobacteriales</taxon>
        <taxon>Fusobacteriaceae</taxon>
        <taxon>Fusobacterium</taxon>
    </lineage>
</organism>
<accession>A0A414PPP1</accession>
<proteinExistence type="predicted"/>
<evidence type="ECO:0000313" key="2">
    <source>
        <dbReference type="Proteomes" id="UP000284676"/>
    </source>
</evidence>
<dbReference type="Proteomes" id="UP000284676">
    <property type="component" value="Unassembled WGS sequence"/>
</dbReference>
<gene>
    <name evidence="1" type="ORF">DW663_10630</name>
</gene>
<evidence type="ECO:0000313" key="1">
    <source>
        <dbReference type="EMBL" id="RHF70499.1"/>
    </source>
</evidence>
<comment type="caution">
    <text evidence="1">The sequence shown here is derived from an EMBL/GenBank/DDBJ whole genome shotgun (WGS) entry which is preliminary data.</text>
</comment>
<dbReference type="AlphaFoldDB" id="A0A414PPP1"/>
<reference evidence="1 2" key="1">
    <citation type="submission" date="2018-08" db="EMBL/GenBank/DDBJ databases">
        <title>A genome reference for cultivated species of the human gut microbiota.</title>
        <authorList>
            <person name="Zou Y."/>
            <person name="Xue W."/>
            <person name="Luo G."/>
        </authorList>
    </citation>
    <scope>NUCLEOTIDE SEQUENCE [LARGE SCALE GENOMIC DNA]</scope>
    <source>
        <strain evidence="1 2">AM25-1</strain>
    </source>
</reference>